<feature type="domain" description="SCP" evidence="3">
    <location>
        <begin position="69"/>
        <end position="179"/>
    </location>
</feature>
<dbReference type="Gene3D" id="3.40.33.10">
    <property type="entry name" value="CAP"/>
    <property type="match status" value="1"/>
</dbReference>
<feature type="chain" id="PRO_5045686918" evidence="2">
    <location>
        <begin position="29"/>
        <end position="186"/>
    </location>
</feature>
<dbReference type="SUPFAM" id="SSF55797">
    <property type="entry name" value="PR-1-like"/>
    <property type="match status" value="1"/>
</dbReference>
<evidence type="ECO:0000259" key="3">
    <source>
        <dbReference type="Pfam" id="PF00188"/>
    </source>
</evidence>
<accession>A0ABU6C2Q2</accession>
<dbReference type="Pfam" id="PF00188">
    <property type="entry name" value="CAP"/>
    <property type="match status" value="1"/>
</dbReference>
<name>A0ABU6C2Q2_9ACTN</name>
<dbReference type="EMBL" id="JAOZYB010000001">
    <property type="protein sequence ID" value="MEB3958887.1"/>
    <property type="molecule type" value="Genomic_DNA"/>
</dbReference>
<gene>
    <name evidence="4" type="ORF">OKJ48_01235</name>
</gene>
<keyword evidence="2" id="KW-0732">Signal</keyword>
<dbReference type="InterPro" id="IPR035940">
    <property type="entry name" value="CAP_sf"/>
</dbReference>
<sequence>MTSPLRSTFLAACTLLTALLPGTQTAWAGPPPVPGAPTHQVPRWTAAADGRRHADTDRAGGMAADVVADVNERRAEAGCRPVRLRSSLNRAARAHSADMARSGRLEHTGSDGSDPLQRMRAAGYRPAYAGEAIADGADTASAVVTLWMDSPSHRDLILTCRFTHAGVGMADGSGGPWWTLDLAAKR</sequence>
<comment type="caution">
    <text evidence="4">The sequence shown here is derived from an EMBL/GenBank/DDBJ whole genome shotgun (WGS) entry which is preliminary data.</text>
</comment>
<evidence type="ECO:0000313" key="4">
    <source>
        <dbReference type="EMBL" id="MEB3958887.1"/>
    </source>
</evidence>
<dbReference type="Proteomes" id="UP001352223">
    <property type="component" value="Unassembled WGS sequence"/>
</dbReference>
<evidence type="ECO:0000313" key="5">
    <source>
        <dbReference type="Proteomes" id="UP001352223"/>
    </source>
</evidence>
<organism evidence="4 5">
    <name type="scientific">Streptomyces kunmingensis</name>
    <dbReference type="NCBI Taxonomy" id="68225"/>
    <lineage>
        <taxon>Bacteria</taxon>
        <taxon>Bacillati</taxon>
        <taxon>Actinomycetota</taxon>
        <taxon>Actinomycetes</taxon>
        <taxon>Kitasatosporales</taxon>
        <taxon>Streptomycetaceae</taxon>
        <taxon>Streptomyces</taxon>
    </lineage>
</organism>
<dbReference type="RefSeq" id="WP_324765864.1">
    <property type="nucleotide sequence ID" value="NZ_BAAATS010000022.1"/>
</dbReference>
<dbReference type="CDD" id="cd05379">
    <property type="entry name" value="CAP_bacterial"/>
    <property type="match status" value="1"/>
</dbReference>
<dbReference type="PANTHER" id="PTHR31157">
    <property type="entry name" value="SCP DOMAIN-CONTAINING PROTEIN"/>
    <property type="match status" value="1"/>
</dbReference>
<dbReference type="InterPro" id="IPR014044">
    <property type="entry name" value="CAP_dom"/>
</dbReference>
<proteinExistence type="predicted"/>
<protein>
    <submittedName>
        <fullName evidence="4">CAP domain-containing protein</fullName>
    </submittedName>
</protein>
<feature type="compositionally biased region" description="Basic and acidic residues" evidence="1">
    <location>
        <begin position="95"/>
        <end position="109"/>
    </location>
</feature>
<evidence type="ECO:0000256" key="1">
    <source>
        <dbReference type="SAM" id="MobiDB-lite"/>
    </source>
</evidence>
<keyword evidence="5" id="KW-1185">Reference proteome</keyword>
<feature type="signal peptide" evidence="2">
    <location>
        <begin position="1"/>
        <end position="28"/>
    </location>
</feature>
<evidence type="ECO:0000256" key="2">
    <source>
        <dbReference type="SAM" id="SignalP"/>
    </source>
</evidence>
<dbReference type="PANTHER" id="PTHR31157:SF1">
    <property type="entry name" value="SCP DOMAIN-CONTAINING PROTEIN"/>
    <property type="match status" value="1"/>
</dbReference>
<reference evidence="4 5" key="1">
    <citation type="submission" date="2022-10" db="EMBL/GenBank/DDBJ databases">
        <authorList>
            <person name="Xie J."/>
            <person name="Shen N."/>
        </authorList>
    </citation>
    <scope>NUCLEOTIDE SEQUENCE [LARGE SCALE GENOMIC DNA]</scope>
    <source>
        <strain evidence="4 5">DSM 41681</strain>
    </source>
</reference>
<feature type="region of interest" description="Disordered" evidence="1">
    <location>
        <begin position="90"/>
        <end position="117"/>
    </location>
</feature>